<keyword evidence="1" id="KW-1133">Transmembrane helix</keyword>
<keyword evidence="1" id="KW-0472">Membrane</keyword>
<name>A0A2K3QGQ0_9HYPO</name>
<dbReference type="EMBL" id="NRSZ01000511">
    <property type="protein sequence ID" value="PNY26701.1"/>
    <property type="molecule type" value="Genomic_DNA"/>
</dbReference>
<evidence type="ECO:0000313" key="3">
    <source>
        <dbReference type="Proteomes" id="UP000236621"/>
    </source>
</evidence>
<reference evidence="2 3" key="1">
    <citation type="submission" date="2017-08" db="EMBL/GenBank/DDBJ databases">
        <title>Harnessing the power of phylogenomics to disentangle the directionality and signatures of interkingdom host jumping in the parasitic fungal genus Tolypocladium.</title>
        <authorList>
            <person name="Quandt C.A."/>
            <person name="Patterson W."/>
            <person name="Spatafora J.W."/>
        </authorList>
    </citation>
    <scope>NUCLEOTIDE SEQUENCE [LARGE SCALE GENOMIC DNA]</scope>
    <source>
        <strain evidence="2 3">CBS 113982</strain>
    </source>
</reference>
<protein>
    <recommendedName>
        <fullName evidence="4">Tetraspanin</fullName>
    </recommendedName>
</protein>
<dbReference type="AlphaFoldDB" id="A0A2K3QGQ0"/>
<organism evidence="2 3">
    <name type="scientific">Tolypocladium capitatum</name>
    <dbReference type="NCBI Taxonomy" id="45235"/>
    <lineage>
        <taxon>Eukaryota</taxon>
        <taxon>Fungi</taxon>
        <taxon>Dikarya</taxon>
        <taxon>Ascomycota</taxon>
        <taxon>Pezizomycotina</taxon>
        <taxon>Sordariomycetes</taxon>
        <taxon>Hypocreomycetidae</taxon>
        <taxon>Hypocreales</taxon>
        <taxon>Ophiocordycipitaceae</taxon>
        <taxon>Tolypocladium</taxon>
    </lineage>
</organism>
<dbReference type="GO" id="GO:0016020">
    <property type="term" value="C:membrane"/>
    <property type="evidence" value="ECO:0007669"/>
    <property type="project" value="InterPro"/>
</dbReference>
<comment type="caution">
    <text evidence="2">The sequence shown here is derived from an EMBL/GenBank/DDBJ whole genome shotgun (WGS) entry which is preliminary data.</text>
</comment>
<keyword evidence="1" id="KW-0812">Transmembrane</keyword>
<dbReference type="Proteomes" id="UP000236621">
    <property type="component" value="Unassembled WGS sequence"/>
</dbReference>
<accession>A0A2K3QGQ0</accession>
<evidence type="ECO:0008006" key="4">
    <source>
        <dbReference type="Google" id="ProtNLM"/>
    </source>
</evidence>
<proteinExistence type="predicted"/>
<keyword evidence="3" id="KW-1185">Reference proteome</keyword>
<feature type="transmembrane region" description="Helical" evidence="1">
    <location>
        <begin position="55"/>
        <end position="77"/>
    </location>
</feature>
<sequence length="224" mass="24496">MPNMVFLATLAADVLFLATGCIELGFSLVVNSQMTNAPQDGQGAIRNLLYQSFPLTAGIVNAVFILVAFFFTLPGFVSPVRVWFKLGGLMITFSGLFTMCVGVYLWVMTLQFKQSFFPTFVAQDPAVHKLIQQSFQCCGYFNSTTPAFVTDATCPSPAAASLVTGCGPAISNFSNIFLDNIFTALFGMVGVDVILILAIACFLKDLGERERYRHIDEKSGYRQI</sequence>
<evidence type="ECO:0000256" key="1">
    <source>
        <dbReference type="SAM" id="Phobius"/>
    </source>
</evidence>
<dbReference type="InterPro" id="IPR008952">
    <property type="entry name" value="Tetraspanin_EC2_sf"/>
</dbReference>
<feature type="transmembrane region" description="Helical" evidence="1">
    <location>
        <begin position="89"/>
        <end position="107"/>
    </location>
</feature>
<feature type="transmembrane region" description="Helical" evidence="1">
    <location>
        <begin position="181"/>
        <end position="203"/>
    </location>
</feature>
<gene>
    <name evidence="2" type="ORF">TCAP_03369</name>
</gene>
<evidence type="ECO:0000313" key="2">
    <source>
        <dbReference type="EMBL" id="PNY26701.1"/>
    </source>
</evidence>
<dbReference type="SUPFAM" id="SSF48652">
    <property type="entry name" value="Tetraspanin"/>
    <property type="match status" value="1"/>
</dbReference>